<feature type="transmembrane region" description="Helical" evidence="6">
    <location>
        <begin position="21"/>
        <end position="42"/>
    </location>
</feature>
<evidence type="ECO:0000256" key="1">
    <source>
        <dbReference type="ARBA" id="ARBA00004370"/>
    </source>
</evidence>
<keyword evidence="2 6" id="KW-0812">Transmembrane</keyword>
<evidence type="ECO:0000256" key="5">
    <source>
        <dbReference type="SAM" id="MobiDB-lite"/>
    </source>
</evidence>
<feature type="transmembrane region" description="Helical" evidence="6">
    <location>
        <begin position="575"/>
        <end position="599"/>
    </location>
</feature>
<gene>
    <name evidence="8" type="ORF">M0813_09090</name>
</gene>
<feature type="compositionally biased region" description="Basic and acidic residues" evidence="5">
    <location>
        <begin position="146"/>
        <end position="160"/>
    </location>
</feature>
<evidence type="ECO:0000256" key="6">
    <source>
        <dbReference type="SAM" id="Phobius"/>
    </source>
</evidence>
<accession>A0ABQ8X6Q4</accession>
<evidence type="ECO:0000256" key="3">
    <source>
        <dbReference type="ARBA" id="ARBA00022989"/>
    </source>
</evidence>
<dbReference type="PANTHER" id="PTHR16189:SF2">
    <property type="entry name" value="AMINO ACID TRANSPORTER TRANSMEMBRANE DOMAIN-CONTAINING PROTEIN"/>
    <property type="match status" value="1"/>
</dbReference>
<organism evidence="8 9">
    <name type="scientific">Anaeramoeba flamelloides</name>
    <dbReference type="NCBI Taxonomy" id="1746091"/>
    <lineage>
        <taxon>Eukaryota</taxon>
        <taxon>Metamonada</taxon>
        <taxon>Anaeramoebidae</taxon>
        <taxon>Anaeramoeba</taxon>
    </lineage>
</organism>
<dbReference type="EMBL" id="JAOAOG010000329">
    <property type="protein sequence ID" value="KAJ6228262.1"/>
    <property type="molecule type" value="Genomic_DNA"/>
</dbReference>
<feature type="compositionally biased region" description="Acidic residues" evidence="5">
    <location>
        <begin position="161"/>
        <end position="190"/>
    </location>
</feature>
<feature type="region of interest" description="Disordered" evidence="5">
    <location>
        <begin position="146"/>
        <end position="200"/>
    </location>
</feature>
<evidence type="ECO:0000313" key="9">
    <source>
        <dbReference type="Proteomes" id="UP001150062"/>
    </source>
</evidence>
<sequence>MLNCFKRKKQQPSNKPKTYSPLSAYVFTTNHLLGTGIIALPYDVYAGGTLLSVIFLLLVTVISIITMMYLIESESRTQALMNVLGANEGHFLQGETVEMDLLLKENSFDIHKVRRKVLKIEDSHQMGIEFEDAIQLANLSDEKEEKNIFDEEEKKEKKDIEQEEQEQEDEDEDEDEDEIEDEEEEFEDQEIEKKSLLTDSEKLPNEINNREEYQDLIKNPQFDIIRKYEIIDMCKMFLGKKGKFLYFLMLTLFMYGTVWSYAAVFGSSIVTLFPIKAITNGDVCDIDGNFSQNCENNYIVYLFLFALIVIPISCLDLTDQKIIQIILCIFRYVALLSIIITITVAMGKKKNPYANGNSSIAPGSKLIKWSGIDLIFTAGIFTQCSHHSITIIAEPVDNKRKLRNVFSASLTSTFLFYSIVGVLCSMFFGKHTNTVITLNWMDYTDEQEYAPTWASIIKYIIIMFPIFDLISVFPLKVVTLGTGMQTLWYPNSIGKTDRRSKVIKIVFRLIGSIPPIIGAMIIKELPIILFFVGVCGCFIGFIIPAWLQLKSKSISKIVFQKEKTPYSNRTNKNSIIWTTMVFGIVALFASMICSIINLYKKYDKKT</sequence>
<dbReference type="Proteomes" id="UP001150062">
    <property type="component" value="Unassembled WGS sequence"/>
</dbReference>
<feature type="transmembrane region" description="Helical" evidence="6">
    <location>
        <begin position="48"/>
        <end position="71"/>
    </location>
</feature>
<proteinExistence type="predicted"/>
<keyword evidence="4 6" id="KW-0472">Membrane</keyword>
<feature type="domain" description="Amino acid transporter transmembrane" evidence="7">
    <location>
        <begin position="18"/>
        <end position="74"/>
    </location>
</feature>
<protein>
    <recommendedName>
        <fullName evidence="7">Amino acid transporter transmembrane domain-containing protein</fullName>
    </recommendedName>
</protein>
<comment type="subcellular location">
    <subcellularLocation>
        <location evidence="1">Membrane</location>
    </subcellularLocation>
</comment>
<feature type="transmembrane region" description="Helical" evidence="6">
    <location>
        <begin position="528"/>
        <end position="547"/>
    </location>
</feature>
<name>A0ABQ8X6Q4_9EUKA</name>
<feature type="transmembrane region" description="Helical" evidence="6">
    <location>
        <begin position="298"/>
        <end position="318"/>
    </location>
</feature>
<evidence type="ECO:0000259" key="7">
    <source>
        <dbReference type="Pfam" id="PF01490"/>
    </source>
</evidence>
<feature type="transmembrane region" description="Helical" evidence="6">
    <location>
        <begin position="366"/>
        <end position="384"/>
    </location>
</feature>
<comment type="caution">
    <text evidence="8">The sequence shown here is derived from an EMBL/GenBank/DDBJ whole genome shotgun (WGS) entry which is preliminary data.</text>
</comment>
<feature type="transmembrane region" description="Helical" evidence="6">
    <location>
        <begin position="325"/>
        <end position="346"/>
    </location>
</feature>
<feature type="transmembrane region" description="Helical" evidence="6">
    <location>
        <begin position="244"/>
        <end position="264"/>
    </location>
</feature>
<reference evidence="8" key="1">
    <citation type="submission" date="2022-08" db="EMBL/GenBank/DDBJ databases">
        <title>Novel sulfate-reducing endosymbionts in the free-living metamonad Anaeramoeba.</title>
        <authorList>
            <person name="Jerlstrom-Hultqvist J."/>
            <person name="Cepicka I."/>
            <person name="Gallot-Lavallee L."/>
            <person name="Salas-Leiva D."/>
            <person name="Curtis B.A."/>
            <person name="Zahonova K."/>
            <person name="Pipaliya S."/>
            <person name="Dacks J."/>
            <person name="Roger A.J."/>
        </authorList>
    </citation>
    <scope>NUCLEOTIDE SEQUENCE</scope>
    <source>
        <strain evidence="8">Schooner1</strain>
    </source>
</reference>
<dbReference type="PANTHER" id="PTHR16189">
    <property type="entry name" value="TRANSMEMBRANE PROTEIN 104-RELATED"/>
    <property type="match status" value="1"/>
</dbReference>
<keyword evidence="9" id="KW-1185">Reference proteome</keyword>
<evidence type="ECO:0000256" key="2">
    <source>
        <dbReference type="ARBA" id="ARBA00022692"/>
    </source>
</evidence>
<evidence type="ECO:0000256" key="4">
    <source>
        <dbReference type="ARBA" id="ARBA00023136"/>
    </source>
</evidence>
<feature type="transmembrane region" description="Helical" evidence="6">
    <location>
        <begin position="449"/>
        <end position="475"/>
    </location>
</feature>
<dbReference type="InterPro" id="IPR013057">
    <property type="entry name" value="AA_transpt_TM"/>
</dbReference>
<feature type="compositionally biased region" description="Basic and acidic residues" evidence="5">
    <location>
        <begin position="191"/>
        <end position="200"/>
    </location>
</feature>
<keyword evidence="3 6" id="KW-1133">Transmembrane helix</keyword>
<feature type="transmembrane region" description="Helical" evidence="6">
    <location>
        <begin position="405"/>
        <end position="429"/>
    </location>
</feature>
<evidence type="ECO:0000313" key="8">
    <source>
        <dbReference type="EMBL" id="KAJ6228262.1"/>
    </source>
</evidence>
<feature type="domain" description="Amino acid transporter transmembrane" evidence="7">
    <location>
        <begin position="232"/>
        <end position="595"/>
    </location>
</feature>
<dbReference type="Pfam" id="PF01490">
    <property type="entry name" value="Aa_trans"/>
    <property type="match status" value="2"/>
</dbReference>
<feature type="transmembrane region" description="Helical" evidence="6">
    <location>
        <begin position="505"/>
        <end position="522"/>
    </location>
</feature>